<accession>A0ABX0LXI5</accession>
<comment type="caution">
    <text evidence="2">The sequence shown here is derived from an EMBL/GenBank/DDBJ whole genome shotgun (WGS) entry which is preliminary data.</text>
</comment>
<name>A0ABX0LXI5_9BURK</name>
<feature type="signal peptide" evidence="1">
    <location>
        <begin position="1"/>
        <end position="22"/>
    </location>
</feature>
<reference evidence="2 3" key="1">
    <citation type="submission" date="2019-09" db="EMBL/GenBank/DDBJ databases">
        <title>Taxonomy of Antarctic Massilia spp.: description of Massilia rubra sp. nov., Massilia aquatica sp. nov., Massilia mucilaginosa sp. nov., Massilia frigida sp. nov. isolated from streams, lakes and regoliths.</title>
        <authorList>
            <person name="Holochova P."/>
            <person name="Sedlacek I."/>
            <person name="Kralova S."/>
            <person name="Maslanova I."/>
            <person name="Busse H.-J."/>
            <person name="Stankova E."/>
            <person name="Vrbovska V."/>
            <person name="Kovarovic V."/>
            <person name="Bartak M."/>
            <person name="Svec P."/>
            <person name="Pantucek R."/>
        </authorList>
    </citation>
    <scope>NUCLEOTIDE SEQUENCE [LARGE SCALE GENOMIC DNA]</scope>
    <source>
        <strain evidence="2 3">CCM 8692</strain>
    </source>
</reference>
<sequence>MRPNLLILCAVVAATWCVNAGAAPPVGELDVRMGSGGTPCFTVFQKDERRFGAPEFRSISVSEVTPAGKALMWAMSIPPQRPFLVTFRLCIPYAGRLPVLPKTTALPLQPGKVYETLIEITPPMLSSAPRAYRARFCLSAKAGGTVQLHTLSGAAFEGKGRAGCSG</sequence>
<dbReference type="EMBL" id="VUYU01000015">
    <property type="protein sequence ID" value="NHZ36094.1"/>
    <property type="molecule type" value="Genomic_DNA"/>
</dbReference>
<gene>
    <name evidence="2" type="ORF">F0185_21225</name>
</gene>
<evidence type="ECO:0000313" key="2">
    <source>
        <dbReference type="EMBL" id="NHZ36094.1"/>
    </source>
</evidence>
<organism evidence="2 3">
    <name type="scientific">Massilia rubra</name>
    <dbReference type="NCBI Taxonomy" id="2607910"/>
    <lineage>
        <taxon>Bacteria</taxon>
        <taxon>Pseudomonadati</taxon>
        <taxon>Pseudomonadota</taxon>
        <taxon>Betaproteobacteria</taxon>
        <taxon>Burkholderiales</taxon>
        <taxon>Oxalobacteraceae</taxon>
        <taxon>Telluria group</taxon>
        <taxon>Massilia</taxon>
    </lineage>
</organism>
<keyword evidence="3" id="KW-1185">Reference proteome</keyword>
<proteinExistence type="predicted"/>
<dbReference type="Proteomes" id="UP000785613">
    <property type="component" value="Unassembled WGS sequence"/>
</dbReference>
<evidence type="ECO:0000256" key="1">
    <source>
        <dbReference type="SAM" id="SignalP"/>
    </source>
</evidence>
<keyword evidence="1" id="KW-0732">Signal</keyword>
<dbReference type="RefSeq" id="WP_167227854.1">
    <property type="nucleotide sequence ID" value="NZ_VUYU01000015.1"/>
</dbReference>
<evidence type="ECO:0000313" key="3">
    <source>
        <dbReference type="Proteomes" id="UP000785613"/>
    </source>
</evidence>
<feature type="chain" id="PRO_5045735451" evidence="1">
    <location>
        <begin position="23"/>
        <end position="166"/>
    </location>
</feature>
<protein>
    <submittedName>
        <fullName evidence="2">Uncharacterized protein</fullName>
    </submittedName>
</protein>